<evidence type="ECO:0000313" key="5">
    <source>
        <dbReference type="Proteomes" id="UP000317180"/>
    </source>
</evidence>
<dbReference type="OrthoDB" id="9911650at2"/>
<evidence type="ECO:0000313" key="3">
    <source>
        <dbReference type="EMBL" id="RNB47132.1"/>
    </source>
</evidence>
<evidence type="ECO:0000256" key="1">
    <source>
        <dbReference type="SAM" id="MobiDB-lite"/>
    </source>
</evidence>
<dbReference type="RefSeq" id="WP_005834553.1">
    <property type="nucleotide sequence ID" value="NZ_BJOD01000080.1"/>
</dbReference>
<keyword evidence="5" id="KW-1185">Reference proteome</keyword>
<proteinExistence type="predicted"/>
<evidence type="ECO:0000313" key="2">
    <source>
        <dbReference type="EMBL" id="GED28582.1"/>
    </source>
</evidence>
<dbReference type="EMBL" id="RHHN01000098">
    <property type="protein sequence ID" value="RNB47132.1"/>
    <property type="molecule type" value="Genomic_DNA"/>
</dbReference>
<reference evidence="2 5" key="2">
    <citation type="submission" date="2019-06" db="EMBL/GenBank/DDBJ databases">
        <title>Whole genome shotgun sequence of Brevibacillus agri NBRC 15538.</title>
        <authorList>
            <person name="Hosoyama A."/>
            <person name="Uohara A."/>
            <person name="Ohji S."/>
            <person name="Ichikawa N."/>
        </authorList>
    </citation>
    <scope>NUCLEOTIDE SEQUENCE [LARGE SCALE GENOMIC DNA]</scope>
    <source>
        <strain evidence="2 5">NBRC 15538</strain>
    </source>
</reference>
<gene>
    <name evidence="2" type="ORF">BAG01nite_46840</name>
    <name evidence="3" type="ORF">EB820_24740</name>
</gene>
<dbReference type="GeneID" id="82809873"/>
<comment type="caution">
    <text evidence="3">The sequence shown here is derived from an EMBL/GenBank/DDBJ whole genome shotgun (WGS) entry which is preliminary data.</text>
</comment>
<feature type="region of interest" description="Disordered" evidence="1">
    <location>
        <begin position="1"/>
        <end position="27"/>
    </location>
</feature>
<evidence type="ECO:0000313" key="4">
    <source>
        <dbReference type="Proteomes" id="UP000276178"/>
    </source>
</evidence>
<reference evidence="3 4" key="1">
    <citation type="submission" date="2018-10" db="EMBL/GenBank/DDBJ databases">
        <title>Phylogenomics of Brevibacillus.</title>
        <authorList>
            <person name="Dunlap C."/>
        </authorList>
    </citation>
    <scope>NUCLEOTIDE SEQUENCE [LARGE SCALE GENOMIC DNA]</scope>
    <source>
        <strain evidence="3 4">NRRL NRS 1219</strain>
    </source>
</reference>
<sequence>MQKQPARFTGRRENESSGSVLPKAQRGRRQAVLTVLGFLLPAKESLAFYGRRAGAASIRGKKAMMPKETQHGASGR</sequence>
<protein>
    <submittedName>
        <fullName evidence="3">Uncharacterized protein</fullName>
    </submittedName>
</protein>
<dbReference type="Proteomes" id="UP000317180">
    <property type="component" value="Unassembled WGS sequence"/>
</dbReference>
<dbReference type="Proteomes" id="UP000276178">
    <property type="component" value="Unassembled WGS sequence"/>
</dbReference>
<dbReference type="EMBL" id="BJOD01000080">
    <property type="protein sequence ID" value="GED28582.1"/>
    <property type="molecule type" value="Genomic_DNA"/>
</dbReference>
<feature type="region of interest" description="Disordered" evidence="1">
    <location>
        <begin position="57"/>
        <end position="76"/>
    </location>
</feature>
<organism evidence="3 4">
    <name type="scientific">Brevibacillus agri</name>
    <dbReference type="NCBI Taxonomy" id="51101"/>
    <lineage>
        <taxon>Bacteria</taxon>
        <taxon>Bacillati</taxon>
        <taxon>Bacillota</taxon>
        <taxon>Bacilli</taxon>
        <taxon>Bacillales</taxon>
        <taxon>Paenibacillaceae</taxon>
        <taxon>Brevibacillus</taxon>
    </lineage>
</organism>
<accession>A0A3M8A7S4</accession>
<dbReference type="AlphaFoldDB" id="A0A3M8A7S4"/>
<name>A0A3M8A7S4_9BACL</name>